<reference evidence="3" key="1">
    <citation type="journal article" date="2019" name="Int. J. Syst. Evol. Microbiol.">
        <title>The Global Catalogue of Microorganisms (GCM) 10K type strain sequencing project: providing services to taxonomists for standard genome sequencing and annotation.</title>
        <authorList>
            <consortium name="The Broad Institute Genomics Platform"/>
            <consortium name="The Broad Institute Genome Sequencing Center for Infectious Disease"/>
            <person name="Wu L."/>
            <person name="Ma J."/>
        </authorList>
    </citation>
    <scope>NUCLEOTIDE SEQUENCE [LARGE SCALE GENOMIC DNA]</scope>
    <source>
        <strain evidence="3">JCM 9377</strain>
    </source>
</reference>
<proteinExistence type="predicted"/>
<name>A0ABP6Q6F1_9ACTN</name>
<gene>
    <name evidence="2" type="ORF">GCM10010468_22490</name>
</gene>
<keyword evidence="1" id="KW-0472">Membrane</keyword>
<evidence type="ECO:0000256" key="1">
    <source>
        <dbReference type="SAM" id="Phobius"/>
    </source>
</evidence>
<dbReference type="RefSeq" id="WP_344825858.1">
    <property type="nucleotide sequence ID" value="NZ_BAAAUV010000005.1"/>
</dbReference>
<dbReference type="EMBL" id="BAAAUV010000005">
    <property type="protein sequence ID" value="GAA3206810.1"/>
    <property type="molecule type" value="Genomic_DNA"/>
</dbReference>
<keyword evidence="1" id="KW-1133">Transmembrane helix</keyword>
<accession>A0ABP6Q6F1</accession>
<comment type="caution">
    <text evidence="2">The sequence shown here is derived from an EMBL/GenBank/DDBJ whole genome shotgun (WGS) entry which is preliminary data.</text>
</comment>
<keyword evidence="1" id="KW-0812">Transmembrane</keyword>
<feature type="transmembrane region" description="Helical" evidence="1">
    <location>
        <begin position="46"/>
        <end position="66"/>
    </location>
</feature>
<feature type="transmembrane region" description="Helical" evidence="1">
    <location>
        <begin position="116"/>
        <end position="134"/>
    </location>
</feature>
<evidence type="ECO:0000313" key="2">
    <source>
        <dbReference type="EMBL" id="GAA3206810.1"/>
    </source>
</evidence>
<keyword evidence="3" id="KW-1185">Reference proteome</keyword>
<evidence type="ECO:0000313" key="3">
    <source>
        <dbReference type="Proteomes" id="UP001501237"/>
    </source>
</evidence>
<dbReference type="Proteomes" id="UP001501237">
    <property type="component" value="Unassembled WGS sequence"/>
</dbReference>
<sequence>MALRHAFGFVLGLVLAPALAYGMAWAYVRAGVAVDPLEHTITDRTQLYGAFALMAAVGLVGGVTVVARWASPLVSLMPALAFLGWTVWFLAAPASAAGLPARFPPAGELDAGLENLLASGLFALAGFMLLVPAWTPHRWRARQPEPEETYEYA</sequence>
<organism evidence="2 3">
    <name type="scientific">Actinocorallia longicatena</name>
    <dbReference type="NCBI Taxonomy" id="111803"/>
    <lineage>
        <taxon>Bacteria</taxon>
        <taxon>Bacillati</taxon>
        <taxon>Actinomycetota</taxon>
        <taxon>Actinomycetes</taxon>
        <taxon>Streptosporangiales</taxon>
        <taxon>Thermomonosporaceae</taxon>
        <taxon>Actinocorallia</taxon>
    </lineage>
</organism>
<feature type="transmembrane region" description="Helical" evidence="1">
    <location>
        <begin position="73"/>
        <end position="96"/>
    </location>
</feature>
<evidence type="ECO:0008006" key="4">
    <source>
        <dbReference type="Google" id="ProtNLM"/>
    </source>
</evidence>
<protein>
    <recommendedName>
        <fullName evidence="4">SPW repeat-containing protein</fullName>
    </recommendedName>
</protein>